<dbReference type="AlphaFoldDB" id="B4JJ68"/>
<dbReference type="KEGG" id="dgr:6565097"/>
<sequence>MDTEIRSSSNYYNNGQTLLPHRSNLLLQMLLQTNAYVSVIWSFSYLLHMIIWSFRLWNYTGLAMLLAYVLAVGTESLRLYASYSINLGIGATTMWLLLTLTPCVLLPALVYLRLAAALGDCWLQFISNVQLVLIALEALVALIHYALCTSSIREKQSRQLLMLKAKQL</sequence>
<dbReference type="PhylomeDB" id="B4JJ68"/>
<keyword evidence="4 5" id="KW-0472">Membrane</keyword>
<dbReference type="InterPro" id="IPR019184">
    <property type="entry name" value="Uncharacterised_TM-17"/>
</dbReference>
<dbReference type="Pfam" id="PF09799">
    <property type="entry name" value="Transmemb_17"/>
    <property type="match status" value="1"/>
</dbReference>
<reference evidence="6 7" key="1">
    <citation type="journal article" date="2007" name="Nature">
        <title>Evolution of genes and genomes on the Drosophila phylogeny.</title>
        <authorList>
            <consortium name="Drosophila 12 Genomes Consortium"/>
            <person name="Clark A.G."/>
            <person name="Eisen M.B."/>
            <person name="Smith D.R."/>
            <person name="Bergman C.M."/>
            <person name="Oliver B."/>
            <person name="Markow T.A."/>
            <person name="Kaufman T.C."/>
            <person name="Kellis M."/>
            <person name="Gelbart W."/>
            <person name="Iyer V.N."/>
            <person name="Pollard D.A."/>
            <person name="Sackton T.B."/>
            <person name="Larracuente A.M."/>
            <person name="Singh N.D."/>
            <person name="Abad J.P."/>
            <person name="Abt D.N."/>
            <person name="Adryan B."/>
            <person name="Aguade M."/>
            <person name="Akashi H."/>
            <person name="Anderson W.W."/>
            <person name="Aquadro C.F."/>
            <person name="Ardell D.H."/>
            <person name="Arguello R."/>
            <person name="Artieri C.G."/>
            <person name="Barbash D.A."/>
            <person name="Barker D."/>
            <person name="Barsanti P."/>
            <person name="Batterham P."/>
            <person name="Batzoglou S."/>
            <person name="Begun D."/>
            <person name="Bhutkar A."/>
            <person name="Blanco E."/>
            <person name="Bosak S.A."/>
            <person name="Bradley R.K."/>
            <person name="Brand A.D."/>
            <person name="Brent M.R."/>
            <person name="Brooks A.N."/>
            <person name="Brown R.H."/>
            <person name="Butlin R.K."/>
            <person name="Caggese C."/>
            <person name="Calvi B.R."/>
            <person name="Bernardo de Carvalho A."/>
            <person name="Caspi A."/>
            <person name="Castrezana S."/>
            <person name="Celniker S.E."/>
            <person name="Chang J.L."/>
            <person name="Chapple C."/>
            <person name="Chatterji S."/>
            <person name="Chinwalla A."/>
            <person name="Civetta A."/>
            <person name="Clifton S.W."/>
            <person name="Comeron J.M."/>
            <person name="Costello J.C."/>
            <person name="Coyne J.A."/>
            <person name="Daub J."/>
            <person name="David R.G."/>
            <person name="Delcher A.L."/>
            <person name="Delehaunty K."/>
            <person name="Do C.B."/>
            <person name="Ebling H."/>
            <person name="Edwards K."/>
            <person name="Eickbush T."/>
            <person name="Evans J.D."/>
            <person name="Filipski A."/>
            <person name="Findeiss S."/>
            <person name="Freyhult E."/>
            <person name="Fulton L."/>
            <person name="Fulton R."/>
            <person name="Garcia A.C."/>
            <person name="Gardiner A."/>
            <person name="Garfield D.A."/>
            <person name="Garvin B.E."/>
            <person name="Gibson G."/>
            <person name="Gilbert D."/>
            <person name="Gnerre S."/>
            <person name="Godfrey J."/>
            <person name="Good R."/>
            <person name="Gotea V."/>
            <person name="Gravely B."/>
            <person name="Greenberg A.J."/>
            <person name="Griffiths-Jones S."/>
            <person name="Gross S."/>
            <person name="Guigo R."/>
            <person name="Gustafson E.A."/>
            <person name="Haerty W."/>
            <person name="Hahn M.W."/>
            <person name="Halligan D.L."/>
            <person name="Halpern A.L."/>
            <person name="Halter G.M."/>
            <person name="Han M.V."/>
            <person name="Heger A."/>
            <person name="Hillier L."/>
            <person name="Hinrichs A.S."/>
            <person name="Holmes I."/>
            <person name="Hoskins R.A."/>
            <person name="Hubisz M.J."/>
            <person name="Hultmark D."/>
            <person name="Huntley M.A."/>
            <person name="Jaffe D.B."/>
            <person name="Jagadeeshan S."/>
            <person name="Jeck W.R."/>
            <person name="Johnson J."/>
            <person name="Jones C.D."/>
            <person name="Jordan W.C."/>
            <person name="Karpen G.H."/>
            <person name="Kataoka E."/>
            <person name="Keightley P.D."/>
            <person name="Kheradpour P."/>
            <person name="Kirkness E.F."/>
            <person name="Koerich L.B."/>
            <person name="Kristiansen K."/>
            <person name="Kudrna D."/>
            <person name="Kulathinal R.J."/>
            <person name="Kumar S."/>
            <person name="Kwok R."/>
            <person name="Lander E."/>
            <person name="Langley C.H."/>
            <person name="Lapoint R."/>
            <person name="Lazzaro B.P."/>
            <person name="Lee S.J."/>
            <person name="Levesque L."/>
            <person name="Li R."/>
            <person name="Lin C.F."/>
            <person name="Lin M.F."/>
            <person name="Lindblad-Toh K."/>
            <person name="Llopart A."/>
            <person name="Long M."/>
            <person name="Low L."/>
            <person name="Lozovsky E."/>
            <person name="Lu J."/>
            <person name="Luo M."/>
            <person name="Machado C.A."/>
            <person name="Makalowski W."/>
            <person name="Marzo M."/>
            <person name="Matsuda M."/>
            <person name="Matzkin L."/>
            <person name="McAllister B."/>
            <person name="McBride C.S."/>
            <person name="McKernan B."/>
            <person name="McKernan K."/>
            <person name="Mendez-Lago M."/>
            <person name="Minx P."/>
            <person name="Mollenhauer M.U."/>
            <person name="Montooth K."/>
            <person name="Mount S.M."/>
            <person name="Mu X."/>
            <person name="Myers E."/>
            <person name="Negre B."/>
            <person name="Newfeld S."/>
            <person name="Nielsen R."/>
            <person name="Noor M.A."/>
            <person name="O'Grady P."/>
            <person name="Pachter L."/>
            <person name="Papaceit M."/>
            <person name="Parisi M.J."/>
            <person name="Parisi M."/>
            <person name="Parts L."/>
            <person name="Pedersen J.S."/>
            <person name="Pesole G."/>
            <person name="Phillippy A.M."/>
            <person name="Ponting C.P."/>
            <person name="Pop M."/>
            <person name="Porcelli D."/>
            <person name="Powell J.R."/>
            <person name="Prohaska S."/>
            <person name="Pruitt K."/>
            <person name="Puig M."/>
            <person name="Quesneville H."/>
            <person name="Ram K.R."/>
            <person name="Rand D."/>
            <person name="Rasmussen M.D."/>
            <person name="Reed L.K."/>
            <person name="Reenan R."/>
            <person name="Reily A."/>
            <person name="Remington K.A."/>
            <person name="Rieger T.T."/>
            <person name="Ritchie M.G."/>
            <person name="Robin C."/>
            <person name="Rogers Y.H."/>
            <person name="Rohde C."/>
            <person name="Rozas J."/>
            <person name="Rubenfield M.J."/>
            <person name="Ruiz A."/>
            <person name="Russo S."/>
            <person name="Salzberg S.L."/>
            <person name="Sanchez-Gracia A."/>
            <person name="Saranga D.J."/>
            <person name="Sato H."/>
            <person name="Schaeffer S.W."/>
            <person name="Schatz M.C."/>
            <person name="Schlenke T."/>
            <person name="Schwartz R."/>
            <person name="Segarra C."/>
            <person name="Singh R.S."/>
            <person name="Sirot L."/>
            <person name="Sirota M."/>
            <person name="Sisneros N.B."/>
            <person name="Smith C.D."/>
            <person name="Smith T.F."/>
            <person name="Spieth J."/>
            <person name="Stage D.E."/>
            <person name="Stark A."/>
            <person name="Stephan W."/>
            <person name="Strausberg R.L."/>
            <person name="Strempel S."/>
            <person name="Sturgill D."/>
            <person name="Sutton G."/>
            <person name="Sutton G.G."/>
            <person name="Tao W."/>
            <person name="Teichmann S."/>
            <person name="Tobari Y.N."/>
            <person name="Tomimura Y."/>
            <person name="Tsolas J.M."/>
            <person name="Valente V.L."/>
            <person name="Venter E."/>
            <person name="Venter J.C."/>
            <person name="Vicario S."/>
            <person name="Vieira F.G."/>
            <person name="Vilella A.J."/>
            <person name="Villasante A."/>
            <person name="Walenz B."/>
            <person name="Wang J."/>
            <person name="Wasserman M."/>
            <person name="Watts T."/>
            <person name="Wilson D."/>
            <person name="Wilson R.K."/>
            <person name="Wing R.A."/>
            <person name="Wolfner M.F."/>
            <person name="Wong A."/>
            <person name="Wong G.K."/>
            <person name="Wu C.I."/>
            <person name="Wu G."/>
            <person name="Yamamoto D."/>
            <person name="Yang H.P."/>
            <person name="Yang S.P."/>
            <person name="Yorke J.A."/>
            <person name="Yoshida K."/>
            <person name="Zdobnov E."/>
            <person name="Zhang P."/>
            <person name="Zhang Y."/>
            <person name="Zimin A.V."/>
            <person name="Baldwin J."/>
            <person name="Abdouelleil A."/>
            <person name="Abdulkadir J."/>
            <person name="Abebe A."/>
            <person name="Abera B."/>
            <person name="Abreu J."/>
            <person name="Acer S.C."/>
            <person name="Aftuck L."/>
            <person name="Alexander A."/>
            <person name="An P."/>
            <person name="Anderson E."/>
            <person name="Anderson S."/>
            <person name="Arachi H."/>
            <person name="Azer M."/>
            <person name="Bachantsang P."/>
            <person name="Barry A."/>
            <person name="Bayul T."/>
            <person name="Berlin A."/>
            <person name="Bessette D."/>
            <person name="Bloom T."/>
            <person name="Blye J."/>
            <person name="Boguslavskiy L."/>
            <person name="Bonnet C."/>
            <person name="Boukhgalter B."/>
            <person name="Bourzgui I."/>
            <person name="Brown A."/>
            <person name="Cahill P."/>
            <person name="Channer S."/>
            <person name="Cheshatsang Y."/>
            <person name="Chuda L."/>
            <person name="Citroen M."/>
            <person name="Collymore A."/>
            <person name="Cooke P."/>
            <person name="Costello M."/>
            <person name="D'Aco K."/>
            <person name="Daza R."/>
            <person name="De Haan G."/>
            <person name="DeGray S."/>
            <person name="DeMaso C."/>
            <person name="Dhargay N."/>
            <person name="Dooley K."/>
            <person name="Dooley E."/>
            <person name="Doricent M."/>
            <person name="Dorje P."/>
            <person name="Dorjee K."/>
            <person name="Dupes A."/>
            <person name="Elong R."/>
            <person name="Falk J."/>
            <person name="Farina A."/>
            <person name="Faro S."/>
            <person name="Ferguson D."/>
            <person name="Fisher S."/>
            <person name="Foley C.D."/>
            <person name="Franke A."/>
            <person name="Friedrich D."/>
            <person name="Gadbois L."/>
            <person name="Gearin G."/>
            <person name="Gearin C.R."/>
            <person name="Giannoukos G."/>
            <person name="Goode T."/>
            <person name="Graham J."/>
            <person name="Grandbois E."/>
            <person name="Grewal S."/>
            <person name="Gyaltsen K."/>
            <person name="Hafez N."/>
            <person name="Hagos B."/>
            <person name="Hall J."/>
            <person name="Henson C."/>
            <person name="Hollinger A."/>
            <person name="Honan T."/>
            <person name="Huard M.D."/>
            <person name="Hughes L."/>
            <person name="Hurhula B."/>
            <person name="Husby M.E."/>
            <person name="Kamat A."/>
            <person name="Kanga B."/>
            <person name="Kashin S."/>
            <person name="Khazanovich D."/>
            <person name="Kisner P."/>
            <person name="Lance K."/>
            <person name="Lara M."/>
            <person name="Lee W."/>
            <person name="Lennon N."/>
            <person name="Letendre F."/>
            <person name="LeVine R."/>
            <person name="Lipovsky A."/>
            <person name="Liu X."/>
            <person name="Liu J."/>
            <person name="Liu S."/>
            <person name="Lokyitsang T."/>
            <person name="Lokyitsang Y."/>
            <person name="Lubonja R."/>
            <person name="Lui A."/>
            <person name="MacDonald P."/>
            <person name="Magnisalis V."/>
            <person name="Maru K."/>
            <person name="Matthews C."/>
            <person name="McCusker W."/>
            <person name="McDonough S."/>
            <person name="Mehta T."/>
            <person name="Meldrim J."/>
            <person name="Meneus L."/>
            <person name="Mihai O."/>
            <person name="Mihalev A."/>
            <person name="Mihova T."/>
            <person name="Mittelman R."/>
            <person name="Mlenga V."/>
            <person name="Montmayeur A."/>
            <person name="Mulrain L."/>
            <person name="Navidi A."/>
            <person name="Naylor J."/>
            <person name="Negash T."/>
            <person name="Nguyen T."/>
            <person name="Nguyen N."/>
            <person name="Nicol R."/>
            <person name="Norbu C."/>
            <person name="Norbu N."/>
            <person name="Novod N."/>
            <person name="O'Neill B."/>
            <person name="Osman S."/>
            <person name="Markiewicz E."/>
            <person name="Oyono O.L."/>
            <person name="Patti C."/>
            <person name="Phunkhang P."/>
            <person name="Pierre F."/>
            <person name="Priest M."/>
            <person name="Raghuraman S."/>
            <person name="Rege F."/>
            <person name="Reyes R."/>
            <person name="Rise C."/>
            <person name="Rogov P."/>
            <person name="Ross K."/>
            <person name="Ryan E."/>
            <person name="Settipalli S."/>
            <person name="Shea T."/>
            <person name="Sherpa N."/>
            <person name="Shi L."/>
            <person name="Shih D."/>
            <person name="Sparrow T."/>
            <person name="Spaulding J."/>
            <person name="Stalker J."/>
            <person name="Stange-Thomann N."/>
            <person name="Stavropoulos S."/>
            <person name="Stone C."/>
            <person name="Strader C."/>
            <person name="Tesfaye S."/>
            <person name="Thomson T."/>
            <person name="Thoulutsang Y."/>
            <person name="Thoulutsang D."/>
            <person name="Topham K."/>
            <person name="Topping I."/>
            <person name="Tsamla T."/>
            <person name="Vassiliev H."/>
            <person name="Vo A."/>
            <person name="Wangchuk T."/>
            <person name="Wangdi T."/>
            <person name="Weiand M."/>
            <person name="Wilkinson J."/>
            <person name="Wilson A."/>
            <person name="Yadav S."/>
            <person name="Young G."/>
            <person name="Yu Q."/>
            <person name="Zembek L."/>
            <person name="Zhong D."/>
            <person name="Zimmer A."/>
            <person name="Zwirko Z."/>
            <person name="Jaffe D.B."/>
            <person name="Alvarez P."/>
            <person name="Brockman W."/>
            <person name="Butler J."/>
            <person name="Chin C."/>
            <person name="Gnerre S."/>
            <person name="Grabherr M."/>
            <person name="Kleber M."/>
            <person name="Mauceli E."/>
            <person name="MacCallum I."/>
        </authorList>
    </citation>
    <scope>NUCLEOTIDE SEQUENCE [LARGE SCALE GENOMIC DNA]</scope>
    <source>
        <strain evidence="7">Tucson 15287-2541.00</strain>
    </source>
</reference>
<comment type="subcellular location">
    <subcellularLocation>
        <location evidence="1">Membrane</location>
        <topology evidence="1">Multi-pass membrane protein</topology>
    </subcellularLocation>
</comment>
<name>B4JJ68_DROGR</name>
<evidence type="ECO:0000256" key="4">
    <source>
        <dbReference type="ARBA" id="ARBA00023136"/>
    </source>
</evidence>
<dbReference type="HOGENOM" id="CLU_135225_0_0_1"/>
<evidence type="ECO:0000256" key="3">
    <source>
        <dbReference type="ARBA" id="ARBA00022989"/>
    </source>
</evidence>
<keyword evidence="2 5" id="KW-0812">Transmembrane</keyword>
<feature type="transmembrane region" description="Helical" evidence="5">
    <location>
        <begin position="122"/>
        <end position="148"/>
    </location>
</feature>
<dbReference type="FunCoup" id="B4JJ68">
    <property type="interactions" value="1"/>
</dbReference>
<feature type="transmembrane region" description="Helical" evidence="5">
    <location>
        <begin position="35"/>
        <end position="54"/>
    </location>
</feature>
<dbReference type="Proteomes" id="UP000001070">
    <property type="component" value="Unassembled WGS sequence"/>
</dbReference>
<gene>
    <name evidence="6" type="primary">Dgri\GH12440</name>
    <name evidence="6" type="ORF">Dgri_GH12440</name>
</gene>
<proteinExistence type="predicted"/>
<accession>B4JJ68</accession>
<feature type="transmembrane region" description="Helical" evidence="5">
    <location>
        <begin position="60"/>
        <end position="81"/>
    </location>
</feature>
<keyword evidence="7" id="KW-1185">Reference proteome</keyword>
<evidence type="ECO:0000256" key="2">
    <source>
        <dbReference type="ARBA" id="ARBA00022692"/>
    </source>
</evidence>
<dbReference type="OMA" id="PENASMW"/>
<dbReference type="GO" id="GO:0016020">
    <property type="term" value="C:membrane"/>
    <property type="evidence" value="ECO:0007669"/>
    <property type="project" value="UniProtKB-SubCell"/>
</dbReference>
<evidence type="ECO:0000256" key="5">
    <source>
        <dbReference type="SAM" id="Phobius"/>
    </source>
</evidence>
<evidence type="ECO:0000313" key="6">
    <source>
        <dbReference type="EMBL" id="EDV99620.1"/>
    </source>
</evidence>
<dbReference type="InParanoid" id="B4JJ68"/>
<evidence type="ECO:0000256" key="1">
    <source>
        <dbReference type="ARBA" id="ARBA00004141"/>
    </source>
</evidence>
<feature type="transmembrane region" description="Helical" evidence="5">
    <location>
        <begin position="93"/>
        <end position="116"/>
    </location>
</feature>
<protein>
    <submittedName>
        <fullName evidence="6">GH12440</fullName>
    </submittedName>
</protein>
<dbReference type="EMBL" id="CH916370">
    <property type="protein sequence ID" value="EDV99620.1"/>
    <property type="molecule type" value="Genomic_DNA"/>
</dbReference>
<evidence type="ECO:0000313" key="7">
    <source>
        <dbReference type="Proteomes" id="UP000001070"/>
    </source>
</evidence>
<dbReference type="STRING" id="7222.B4JJ68"/>
<dbReference type="eggNOG" id="KOG4694">
    <property type="taxonomic scope" value="Eukaryota"/>
</dbReference>
<keyword evidence="3 5" id="KW-1133">Transmembrane helix</keyword>
<organism evidence="7">
    <name type="scientific">Drosophila grimshawi</name>
    <name type="common">Hawaiian fruit fly</name>
    <name type="synonym">Idiomyia grimshawi</name>
    <dbReference type="NCBI Taxonomy" id="7222"/>
    <lineage>
        <taxon>Eukaryota</taxon>
        <taxon>Metazoa</taxon>
        <taxon>Ecdysozoa</taxon>
        <taxon>Arthropoda</taxon>
        <taxon>Hexapoda</taxon>
        <taxon>Insecta</taxon>
        <taxon>Pterygota</taxon>
        <taxon>Neoptera</taxon>
        <taxon>Endopterygota</taxon>
        <taxon>Diptera</taxon>
        <taxon>Brachycera</taxon>
        <taxon>Muscomorpha</taxon>
        <taxon>Ephydroidea</taxon>
        <taxon>Drosophilidae</taxon>
        <taxon>Drosophila</taxon>
        <taxon>Hawaiian Drosophila</taxon>
    </lineage>
</organism>
<dbReference type="OrthoDB" id="311720at2759"/>